<accession>A0A6C0LJC3</accession>
<name>A0A6C0LJC3_9ZZZZ</name>
<dbReference type="EMBL" id="MN740501">
    <property type="protein sequence ID" value="QHU29978.1"/>
    <property type="molecule type" value="Genomic_DNA"/>
</dbReference>
<evidence type="ECO:0000313" key="1">
    <source>
        <dbReference type="EMBL" id="QHU29978.1"/>
    </source>
</evidence>
<organism evidence="1">
    <name type="scientific">viral metagenome</name>
    <dbReference type="NCBI Taxonomy" id="1070528"/>
    <lineage>
        <taxon>unclassified sequences</taxon>
        <taxon>metagenomes</taxon>
        <taxon>organismal metagenomes</taxon>
    </lineage>
</organism>
<dbReference type="InterPro" id="IPR043913">
    <property type="entry name" value="DUF5764"/>
</dbReference>
<dbReference type="Pfam" id="PF19068">
    <property type="entry name" value="DUF5764"/>
    <property type="match status" value="1"/>
</dbReference>
<reference evidence="1" key="1">
    <citation type="journal article" date="2020" name="Nature">
        <title>Giant virus diversity and host interactions through global metagenomics.</title>
        <authorList>
            <person name="Schulz F."/>
            <person name="Roux S."/>
            <person name="Paez-Espino D."/>
            <person name="Jungbluth S."/>
            <person name="Walsh D.A."/>
            <person name="Denef V.J."/>
            <person name="McMahon K.D."/>
            <person name="Konstantinidis K.T."/>
            <person name="Eloe-Fadrosh E.A."/>
            <person name="Kyrpides N.C."/>
            <person name="Woyke T."/>
        </authorList>
    </citation>
    <scope>NUCLEOTIDE SEQUENCE</scope>
    <source>
        <strain evidence="1">GVMAG-M-3300027810-10</strain>
    </source>
</reference>
<proteinExistence type="predicted"/>
<protein>
    <submittedName>
        <fullName evidence="1">Uncharacterized protein</fullName>
    </submittedName>
</protein>
<dbReference type="AlphaFoldDB" id="A0A6C0LJC3"/>
<sequence length="323" mass="37505">MDDFTLSNLYESKNEWSARLVSILTPLITQGFNSIYEESWKLCKENKEDRKYLMTLQNLISRVPKWNEIILEKEYTRIVEQSNCTYLGDLLSCVHVIQLKILTCVRAGKEQKKIDIDIPKFTTFLHHIYINAARKIYTNIYLYENDIPPLQRQKYNREIEMIVQEAIINTIRQNMPIEELLKAYIEEHIEEDVEEEISEKTYDVEEAKDKEEPAENWKQLDTDSLLGKEESDKIIGNVSSESESDNLVVSNNISNELLDNSIDNSKAITFNEVSMDNNLEASTLNDIPETIKIYDDDVKFNIESLDGEDNLDDGISLDIEELA</sequence>